<dbReference type="EMBL" id="DUZY01000006">
    <property type="protein sequence ID" value="DAD44045.1"/>
    <property type="molecule type" value="Genomic_DNA"/>
</dbReference>
<protein>
    <submittedName>
        <fullName evidence="1">Uncharacterized protein</fullName>
    </submittedName>
</protein>
<gene>
    <name evidence="1" type="ORF">HUJ06_002275</name>
</gene>
<sequence>MVRELGLAMEITLDYRNGDDLVSAEEVERSVRSLKDGDREVWDEGEEQSSSYGQWIFIYFVGYSD</sequence>
<organism evidence="1 2">
    <name type="scientific">Nelumbo nucifera</name>
    <name type="common">Sacred lotus</name>
    <dbReference type="NCBI Taxonomy" id="4432"/>
    <lineage>
        <taxon>Eukaryota</taxon>
        <taxon>Viridiplantae</taxon>
        <taxon>Streptophyta</taxon>
        <taxon>Embryophyta</taxon>
        <taxon>Tracheophyta</taxon>
        <taxon>Spermatophyta</taxon>
        <taxon>Magnoliopsida</taxon>
        <taxon>Proteales</taxon>
        <taxon>Nelumbonaceae</taxon>
        <taxon>Nelumbo</taxon>
    </lineage>
</organism>
<reference evidence="1 2" key="1">
    <citation type="journal article" date="2020" name="Mol. Biol. Evol.">
        <title>Distinct Expression and Methylation Patterns for Genes with Different Fates following a Single Whole-Genome Duplication in Flowering Plants.</title>
        <authorList>
            <person name="Shi T."/>
            <person name="Rahmani R.S."/>
            <person name="Gugger P.F."/>
            <person name="Wang M."/>
            <person name="Li H."/>
            <person name="Zhang Y."/>
            <person name="Li Z."/>
            <person name="Wang Q."/>
            <person name="Van de Peer Y."/>
            <person name="Marchal K."/>
            <person name="Chen J."/>
        </authorList>
    </citation>
    <scope>NUCLEOTIDE SEQUENCE [LARGE SCALE GENOMIC DNA]</scope>
    <source>
        <tissue evidence="1">Leaf</tissue>
    </source>
</reference>
<name>A0A822ZKT4_NELNU</name>
<proteinExistence type="predicted"/>
<comment type="caution">
    <text evidence="1">The sequence shown here is derived from an EMBL/GenBank/DDBJ whole genome shotgun (WGS) entry which is preliminary data.</text>
</comment>
<accession>A0A822ZKT4</accession>
<evidence type="ECO:0000313" key="1">
    <source>
        <dbReference type="EMBL" id="DAD44045.1"/>
    </source>
</evidence>
<dbReference type="AlphaFoldDB" id="A0A822ZKT4"/>
<evidence type="ECO:0000313" key="2">
    <source>
        <dbReference type="Proteomes" id="UP000607653"/>
    </source>
</evidence>
<dbReference type="Gene3D" id="3.40.50.2000">
    <property type="entry name" value="Glycogen Phosphorylase B"/>
    <property type="match status" value="1"/>
</dbReference>
<dbReference type="Proteomes" id="UP000607653">
    <property type="component" value="Unassembled WGS sequence"/>
</dbReference>
<keyword evidence="2" id="KW-1185">Reference proteome</keyword>